<dbReference type="Proteomes" id="UP000886210">
    <property type="component" value="Unassembled WGS sequence"/>
</dbReference>
<evidence type="ECO:0000256" key="6">
    <source>
        <dbReference type="ARBA" id="ARBA00023274"/>
    </source>
</evidence>
<organism evidence="8">
    <name type="scientific">Thermococcus litoralis</name>
    <dbReference type="NCBI Taxonomy" id="2265"/>
    <lineage>
        <taxon>Archaea</taxon>
        <taxon>Methanobacteriati</taxon>
        <taxon>Methanobacteriota</taxon>
        <taxon>Thermococci</taxon>
        <taxon>Thermococcales</taxon>
        <taxon>Thermococcaceae</taxon>
        <taxon>Thermococcus</taxon>
    </lineage>
</organism>
<proteinExistence type="inferred from homology"/>
<dbReference type="InterPro" id="IPR007264">
    <property type="entry name" value="H/ACA_rnp_Nop10"/>
</dbReference>
<evidence type="ECO:0000256" key="4">
    <source>
        <dbReference type="ARBA" id="ARBA00022517"/>
    </source>
</evidence>
<reference evidence="8" key="1">
    <citation type="journal article" date="2020" name="mSystems">
        <title>Genome- and Community-Level Interaction Insights into Carbon Utilization and Element Cycling Functions of Hydrothermarchaeota in Hydrothermal Sediment.</title>
        <authorList>
            <person name="Zhou Z."/>
            <person name="Liu Y."/>
            <person name="Xu W."/>
            <person name="Pan J."/>
            <person name="Luo Z.H."/>
            <person name="Li M."/>
        </authorList>
    </citation>
    <scope>NUCLEOTIDE SEQUENCE [LARGE SCALE GENOMIC DNA]</scope>
    <source>
        <strain evidence="8">HyVt-151</strain>
    </source>
</reference>
<evidence type="ECO:0000256" key="3">
    <source>
        <dbReference type="ARBA" id="ARBA00018821"/>
    </source>
</evidence>
<dbReference type="NCBIfam" id="NF009623">
    <property type="entry name" value="PRK13130.1"/>
    <property type="match status" value="1"/>
</dbReference>
<dbReference type="InterPro" id="IPR023532">
    <property type="entry name" value="Nop10_arc-typ"/>
</dbReference>
<comment type="caution">
    <text evidence="8">The sequence shown here is derived from an EMBL/GenBank/DDBJ whole genome shotgun (WGS) entry which is preliminary data.</text>
</comment>
<sequence>MRFRIKKCPKCGGYTLKEVCPVCEEKTKSAHPPKFSPEDPYGEYRRRLKRELLGIGVKK</sequence>
<keyword evidence="5 7" id="KW-0698">rRNA processing</keyword>
<dbReference type="Gene3D" id="2.20.28.40">
    <property type="entry name" value="H/ACA ribonucleoprotein complex, subunit Nop10"/>
    <property type="match status" value="1"/>
</dbReference>
<dbReference type="PANTHER" id="PTHR13305">
    <property type="entry name" value="RIBOSOME BIOGENESIS PROTEIN NOP10"/>
    <property type="match status" value="1"/>
</dbReference>
<dbReference type="SUPFAM" id="SSF144210">
    <property type="entry name" value="Nop10-like SnoRNP"/>
    <property type="match status" value="1"/>
</dbReference>
<keyword evidence="4 7" id="KW-0690">Ribosome biogenesis</keyword>
<name>A0A7C0TZ36_THELI</name>
<evidence type="ECO:0000313" key="8">
    <source>
        <dbReference type="EMBL" id="HDD31553.1"/>
    </source>
</evidence>
<protein>
    <recommendedName>
        <fullName evidence="3 7">Ribosome biogenesis protein Nop10</fullName>
    </recommendedName>
</protein>
<dbReference type="Pfam" id="PF04135">
    <property type="entry name" value="Nop10p"/>
    <property type="match status" value="1"/>
</dbReference>
<evidence type="ECO:0000256" key="5">
    <source>
        <dbReference type="ARBA" id="ARBA00022552"/>
    </source>
</evidence>
<gene>
    <name evidence="7" type="primary">nop10</name>
    <name evidence="8" type="ORF">ENF72_02875</name>
</gene>
<dbReference type="GO" id="GO:0001522">
    <property type="term" value="P:pseudouridine synthesis"/>
    <property type="evidence" value="ECO:0007669"/>
    <property type="project" value="InterPro"/>
</dbReference>
<dbReference type="GO" id="GO:1990904">
    <property type="term" value="C:ribonucleoprotein complex"/>
    <property type="evidence" value="ECO:0007669"/>
    <property type="project" value="UniProtKB-KW"/>
</dbReference>
<accession>A0A7C0TZ36</accession>
<dbReference type="PANTHER" id="PTHR13305:SF0">
    <property type="entry name" value="H_ACA RIBONUCLEOPROTEIN COMPLEX SUBUNIT 3"/>
    <property type="match status" value="1"/>
</dbReference>
<dbReference type="InterPro" id="IPR036756">
    <property type="entry name" value="H/ACA_rnp_Nop10_sf"/>
</dbReference>
<keyword evidence="6 7" id="KW-0687">Ribonucleoprotein</keyword>
<dbReference type="GO" id="GO:0006364">
    <property type="term" value="P:rRNA processing"/>
    <property type="evidence" value="ECO:0007669"/>
    <property type="project" value="UniProtKB-UniRule"/>
</dbReference>
<dbReference type="AlphaFoldDB" id="A0A7C0TZ36"/>
<evidence type="ECO:0000256" key="7">
    <source>
        <dbReference type="HAMAP-Rule" id="MF_00803"/>
    </source>
</evidence>
<dbReference type="HAMAP" id="MF_00803">
    <property type="entry name" value="Nop10"/>
    <property type="match status" value="1"/>
</dbReference>
<comment type="function">
    <text evidence="1 7">Involved in ribosome biogenesis; more specifically in 18S rRNA pseudouridylation and in cleavage of pre-rRNA.</text>
</comment>
<comment type="similarity">
    <text evidence="2 7">Belongs to the NOP10 family.</text>
</comment>
<dbReference type="EMBL" id="DQYG01000122">
    <property type="protein sequence ID" value="HDD31553.1"/>
    <property type="molecule type" value="Genomic_DNA"/>
</dbReference>
<dbReference type="GO" id="GO:0030515">
    <property type="term" value="F:snoRNA binding"/>
    <property type="evidence" value="ECO:0007669"/>
    <property type="project" value="InterPro"/>
</dbReference>
<evidence type="ECO:0000256" key="2">
    <source>
        <dbReference type="ARBA" id="ARBA00009462"/>
    </source>
</evidence>
<evidence type="ECO:0000256" key="1">
    <source>
        <dbReference type="ARBA" id="ARBA00002325"/>
    </source>
</evidence>